<protein>
    <submittedName>
        <fullName evidence="1">Uncharacterized protein</fullName>
    </submittedName>
</protein>
<organism evidence="1 2">
    <name type="scientific">Xenopus laevis</name>
    <name type="common">African clawed frog</name>
    <dbReference type="NCBI Taxonomy" id="8355"/>
    <lineage>
        <taxon>Eukaryota</taxon>
        <taxon>Metazoa</taxon>
        <taxon>Chordata</taxon>
        <taxon>Craniata</taxon>
        <taxon>Vertebrata</taxon>
        <taxon>Euteleostomi</taxon>
        <taxon>Amphibia</taxon>
        <taxon>Batrachia</taxon>
        <taxon>Anura</taxon>
        <taxon>Pipoidea</taxon>
        <taxon>Pipidae</taxon>
        <taxon>Xenopodinae</taxon>
        <taxon>Xenopus</taxon>
        <taxon>Xenopus</taxon>
    </lineage>
</organism>
<dbReference type="EMBL" id="CM004467">
    <property type="protein sequence ID" value="OCT96711.1"/>
    <property type="molecule type" value="Genomic_DNA"/>
</dbReference>
<gene>
    <name evidence="1" type="ORF">XELAEV_18008923mg</name>
</gene>
<name>A0A974DTE9_XENLA</name>
<sequence length="71" mass="7801">MSSPNWEMSSGTACDLPQYSGHLISGDNAQSSINLPCMRHEELLLRCAVPGRYTGELHKSSFLSEISSENE</sequence>
<evidence type="ECO:0000313" key="2">
    <source>
        <dbReference type="Proteomes" id="UP000694892"/>
    </source>
</evidence>
<proteinExistence type="predicted"/>
<reference evidence="2" key="1">
    <citation type="journal article" date="2016" name="Nature">
        <title>Genome evolution in the allotetraploid frog Xenopus laevis.</title>
        <authorList>
            <person name="Session A.M."/>
            <person name="Uno Y."/>
            <person name="Kwon T."/>
            <person name="Chapman J.A."/>
            <person name="Toyoda A."/>
            <person name="Takahashi S."/>
            <person name="Fukui A."/>
            <person name="Hikosaka A."/>
            <person name="Suzuki A."/>
            <person name="Kondo M."/>
            <person name="van Heeringen S.J."/>
            <person name="Quigley I."/>
            <person name="Heinz S."/>
            <person name="Ogino H."/>
            <person name="Ochi H."/>
            <person name="Hellsten U."/>
            <person name="Lyons J.B."/>
            <person name="Simakov O."/>
            <person name="Putnam N."/>
            <person name="Stites J."/>
            <person name="Kuroki Y."/>
            <person name="Tanaka T."/>
            <person name="Michiue T."/>
            <person name="Watanabe M."/>
            <person name="Bogdanovic O."/>
            <person name="Lister R."/>
            <person name="Georgiou G."/>
            <person name="Paranjpe S.S."/>
            <person name="van Kruijsbergen I."/>
            <person name="Shu S."/>
            <person name="Carlson J."/>
            <person name="Kinoshita T."/>
            <person name="Ohta Y."/>
            <person name="Mawaribuchi S."/>
            <person name="Jenkins J."/>
            <person name="Grimwood J."/>
            <person name="Schmutz J."/>
            <person name="Mitros T."/>
            <person name="Mozaffari S.V."/>
            <person name="Suzuki Y."/>
            <person name="Haramoto Y."/>
            <person name="Yamamoto T.S."/>
            <person name="Takagi C."/>
            <person name="Heald R."/>
            <person name="Miller K."/>
            <person name="Haudenschild C."/>
            <person name="Kitzman J."/>
            <person name="Nakayama T."/>
            <person name="Izutsu Y."/>
            <person name="Robert J."/>
            <person name="Fortriede J."/>
            <person name="Burns K."/>
            <person name="Lotay V."/>
            <person name="Karimi K."/>
            <person name="Yasuoka Y."/>
            <person name="Dichmann D.S."/>
            <person name="Flajnik M.F."/>
            <person name="Houston D.W."/>
            <person name="Shendure J."/>
            <person name="DuPasquier L."/>
            <person name="Vize P.D."/>
            <person name="Zorn A.M."/>
            <person name="Ito M."/>
            <person name="Marcotte E.M."/>
            <person name="Wallingford J.B."/>
            <person name="Ito Y."/>
            <person name="Asashima M."/>
            <person name="Ueno N."/>
            <person name="Matsuda Y."/>
            <person name="Veenstra G.J."/>
            <person name="Fujiyama A."/>
            <person name="Harland R.M."/>
            <person name="Taira M."/>
            <person name="Rokhsar D.S."/>
        </authorList>
    </citation>
    <scope>NUCLEOTIDE SEQUENCE [LARGE SCALE GENOMIC DNA]</scope>
    <source>
        <strain evidence="2">J</strain>
    </source>
</reference>
<dbReference type="Proteomes" id="UP000694892">
    <property type="component" value="Chromosome 1S"/>
</dbReference>
<accession>A0A974DTE9</accession>
<evidence type="ECO:0000313" key="1">
    <source>
        <dbReference type="EMBL" id="OCT96711.1"/>
    </source>
</evidence>
<dbReference type="AlphaFoldDB" id="A0A974DTE9"/>